<gene>
    <name evidence="9" type="ORF">F0M16_08010</name>
</gene>
<dbReference type="EC" id="2.4.2.30" evidence="1"/>
<name>A0A5Q6PJW0_VIBCL</name>
<evidence type="ECO:0000313" key="9">
    <source>
        <dbReference type="EMBL" id="KAA1255153.1"/>
    </source>
</evidence>
<dbReference type="GO" id="GO:0006302">
    <property type="term" value="P:double-strand break repair"/>
    <property type="evidence" value="ECO:0007669"/>
    <property type="project" value="TreeGrafter"/>
</dbReference>
<dbReference type="AlphaFoldDB" id="A0A5Q6PJW0"/>
<evidence type="ECO:0000256" key="4">
    <source>
        <dbReference type="ARBA" id="ARBA00023027"/>
    </source>
</evidence>
<protein>
    <recommendedName>
        <fullName evidence="1">NAD(+) ADP-ribosyltransferase</fullName>
        <ecNumber evidence="1">2.4.2.30</ecNumber>
    </recommendedName>
</protein>
<dbReference type="InterPro" id="IPR012317">
    <property type="entry name" value="Poly(ADP-ribose)pol_cat_dom"/>
</dbReference>
<dbReference type="InterPro" id="IPR049809">
    <property type="entry name" value="YehF/YfeS-like_WGR"/>
</dbReference>
<dbReference type="Gene3D" id="2.20.140.10">
    <property type="entry name" value="WGR domain"/>
    <property type="match status" value="1"/>
</dbReference>
<dbReference type="GO" id="GO:0003950">
    <property type="term" value="F:NAD+ poly-ADP-ribosyltransferase activity"/>
    <property type="evidence" value="ECO:0007669"/>
    <property type="project" value="UniProtKB-EC"/>
</dbReference>
<sequence>MIVLVKTDLDNNNNKFWKAWTEGSSFCVHNGRVGTRGQIQHPKMMGSECSAERELEKKKRSKIRDGYRELQVIDQAHLVQSNFKPNDIIRKAAREQIRTNNEPVIYELIDQLIEKNIHNIVSNTEIEFDDKLGLFKTPLGFVDAHIIDEAEKLLNEMVPFFKNGDFSSDSVRTKFCDYLMLIPQKAKSKLAIETFFDSEEKIDKQFGIIADLRSSVEQLDDINEQLLKEVKEKRENQPTPQLFGCSVNLVEDQTVIDEIKKIYQSNKSSYHSSSNMRVKRVFEVTIDHMTKGFEENKMPEQKNVWTLWHGTRAGNVVSILKNGLIIPPETAGHVVGRMFGNGVYFSNNSTKSLNYSAGFWSGKKEYTCYMFLCDVAMGEYFVPEYSDSSLHKYGHDSVFAKAGESSVMNNEMIVFDLNRIRPKYLVEFN</sequence>
<dbReference type="PANTHER" id="PTHR10459:SF60">
    <property type="entry name" value="POLY [ADP-RIBOSE] POLYMERASE 2"/>
    <property type="match status" value="1"/>
</dbReference>
<comment type="catalytic activity">
    <reaction evidence="5">
        <text>NAD(+) + (ADP-D-ribosyl)n-acceptor = nicotinamide + (ADP-D-ribosyl)n+1-acceptor + H(+).</text>
        <dbReference type="EC" id="2.4.2.30"/>
    </reaction>
</comment>
<dbReference type="InterPro" id="IPR008893">
    <property type="entry name" value="WGR_domain"/>
</dbReference>
<evidence type="ECO:0000256" key="2">
    <source>
        <dbReference type="ARBA" id="ARBA00022676"/>
    </source>
</evidence>
<keyword evidence="4" id="KW-0520">NAD</keyword>
<evidence type="ECO:0000256" key="5">
    <source>
        <dbReference type="ARBA" id="ARBA00033987"/>
    </source>
</evidence>
<dbReference type="PROSITE" id="PS51977">
    <property type="entry name" value="WGR"/>
    <property type="match status" value="1"/>
</dbReference>
<dbReference type="Gene3D" id="3.90.228.10">
    <property type="match status" value="1"/>
</dbReference>
<evidence type="ECO:0000256" key="6">
    <source>
        <dbReference type="SAM" id="Coils"/>
    </source>
</evidence>
<dbReference type="SUPFAM" id="SSF142921">
    <property type="entry name" value="WGR domain-like"/>
    <property type="match status" value="1"/>
</dbReference>
<evidence type="ECO:0000259" key="8">
    <source>
        <dbReference type="PROSITE" id="PS51977"/>
    </source>
</evidence>
<evidence type="ECO:0000313" key="10">
    <source>
        <dbReference type="Proteomes" id="UP000323225"/>
    </source>
</evidence>
<evidence type="ECO:0000256" key="3">
    <source>
        <dbReference type="ARBA" id="ARBA00022679"/>
    </source>
</evidence>
<dbReference type="Proteomes" id="UP000323225">
    <property type="component" value="Unassembled WGS sequence"/>
</dbReference>
<dbReference type="EMBL" id="VUAA01000007">
    <property type="protein sequence ID" value="KAA1255153.1"/>
    <property type="molecule type" value="Genomic_DNA"/>
</dbReference>
<dbReference type="PROSITE" id="PS51059">
    <property type="entry name" value="PARP_CATALYTIC"/>
    <property type="match status" value="1"/>
</dbReference>
<keyword evidence="6" id="KW-0175">Coiled coil</keyword>
<dbReference type="InterPro" id="IPR050800">
    <property type="entry name" value="ARTD/PARP"/>
</dbReference>
<evidence type="ECO:0000259" key="7">
    <source>
        <dbReference type="PROSITE" id="PS51059"/>
    </source>
</evidence>
<evidence type="ECO:0000256" key="1">
    <source>
        <dbReference type="ARBA" id="ARBA00012020"/>
    </source>
</evidence>
<dbReference type="SMART" id="SM00773">
    <property type="entry name" value="WGR"/>
    <property type="match status" value="1"/>
</dbReference>
<dbReference type="PANTHER" id="PTHR10459">
    <property type="entry name" value="DNA LIGASE"/>
    <property type="match status" value="1"/>
</dbReference>
<accession>A0A5Q6PJW0</accession>
<feature type="domain" description="WGR" evidence="8">
    <location>
        <begin position="1"/>
        <end position="83"/>
    </location>
</feature>
<dbReference type="SUPFAM" id="SSF56399">
    <property type="entry name" value="ADP-ribosylation"/>
    <property type="match status" value="1"/>
</dbReference>
<dbReference type="GO" id="GO:1990404">
    <property type="term" value="F:NAD+-protein mono-ADP-ribosyltransferase activity"/>
    <property type="evidence" value="ECO:0007669"/>
    <property type="project" value="TreeGrafter"/>
</dbReference>
<feature type="coiled-coil region" evidence="6">
    <location>
        <begin position="209"/>
        <end position="236"/>
    </location>
</feature>
<organism evidence="9 10">
    <name type="scientific">Vibrio cholerae</name>
    <dbReference type="NCBI Taxonomy" id="666"/>
    <lineage>
        <taxon>Bacteria</taxon>
        <taxon>Pseudomonadati</taxon>
        <taxon>Pseudomonadota</taxon>
        <taxon>Gammaproteobacteria</taxon>
        <taxon>Vibrionales</taxon>
        <taxon>Vibrionaceae</taxon>
        <taxon>Vibrio</taxon>
    </lineage>
</organism>
<dbReference type="Pfam" id="PF00644">
    <property type="entry name" value="PARP"/>
    <property type="match status" value="1"/>
</dbReference>
<dbReference type="InterPro" id="IPR036930">
    <property type="entry name" value="WGR_dom_sf"/>
</dbReference>
<keyword evidence="3" id="KW-0808">Transferase</keyword>
<comment type="caution">
    <text evidence="9">The sequence shown here is derived from an EMBL/GenBank/DDBJ whole genome shotgun (WGS) entry which is preliminary data.</text>
</comment>
<feature type="domain" description="PARP catalytic" evidence="7">
    <location>
        <begin position="233"/>
        <end position="429"/>
    </location>
</feature>
<proteinExistence type="predicted"/>
<reference evidence="9 10" key="1">
    <citation type="submission" date="2019-09" db="EMBL/GenBank/DDBJ databases">
        <authorList>
            <person name="Kritzky A."/>
            <person name="Schelkanova E.Y."/>
            <person name="Alkhova Z.V."/>
            <person name="Smirnova N.I."/>
        </authorList>
    </citation>
    <scope>NUCLEOTIDE SEQUENCE [LARGE SCALE GENOMIC DNA]</scope>
    <source>
        <strain evidence="9 10">M1526</strain>
    </source>
</reference>
<dbReference type="GO" id="GO:0070212">
    <property type="term" value="P:protein poly-ADP-ribosylation"/>
    <property type="evidence" value="ECO:0007669"/>
    <property type="project" value="TreeGrafter"/>
</dbReference>
<dbReference type="CDD" id="cd07996">
    <property type="entry name" value="WGR_MMR_like"/>
    <property type="match status" value="1"/>
</dbReference>
<keyword evidence="2" id="KW-0328">Glycosyltransferase</keyword>
<dbReference type="Pfam" id="PF05406">
    <property type="entry name" value="WGR"/>
    <property type="match status" value="1"/>
</dbReference>